<dbReference type="InterPro" id="IPR012347">
    <property type="entry name" value="Ferritin-like"/>
</dbReference>
<gene>
    <name evidence="2" type="ORF">FD16_GL001857</name>
</gene>
<dbReference type="OrthoDB" id="9797023at2"/>
<feature type="domain" description="Ferritin/DPS" evidence="1">
    <location>
        <begin position="30"/>
        <end position="167"/>
    </location>
</feature>
<dbReference type="InterPro" id="IPR009078">
    <property type="entry name" value="Ferritin-like_SF"/>
</dbReference>
<dbReference type="STRING" id="1423807.FD16_GL001857"/>
<dbReference type="Pfam" id="PF00210">
    <property type="entry name" value="Ferritin"/>
    <property type="match status" value="1"/>
</dbReference>
<sequence>MATIDDLYDEEVKQADIDHHTPTAGAMTSHILANLHVNEIKLHQTLWFIKGINSVSVKHFYESLIDETRSNFDELGKLLLDENELPPSTTEEYRNYTMLEEDGRNKYRSQEELIDITVHDYATQNMFIDRAIALSQKEIRPVLAQFLTTLRGNNNHTIQTLQAMLGKSAWDGLIEKDEDD</sequence>
<dbReference type="RefSeq" id="WP_010621211.1">
    <property type="nucleotide sequence ID" value="NZ_AZGF01000046.1"/>
</dbReference>
<accession>A0A0R1VUU0</accession>
<dbReference type="Proteomes" id="UP000051820">
    <property type="component" value="Unassembled WGS sequence"/>
</dbReference>
<evidence type="ECO:0000259" key="1">
    <source>
        <dbReference type="Pfam" id="PF00210"/>
    </source>
</evidence>
<keyword evidence="3" id="KW-1185">Reference proteome</keyword>
<dbReference type="EMBL" id="AZGF01000046">
    <property type="protein sequence ID" value="KRM09298.1"/>
    <property type="molecule type" value="Genomic_DNA"/>
</dbReference>
<evidence type="ECO:0000313" key="3">
    <source>
        <dbReference type="Proteomes" id="UP000051820"/>
    </source>
</evidence>
<name>A0A0R1VUU0_9LACO</name>
<dbReference type="SUPFAM" id="SSF47240">
    <property type="entry name" value="Ferritin-like"/>
    <property type="match status" value="1"/>
</dbReference>
<dbReference type="GO" id="GO:0008199">
    <property type="term" value="F:ferric iron binding"/>
    <property type="evidence" value="ECO:0007669"/>
    <property type="project" value="InterPro"/>
</dbReference>
<organism evidence="2 3">
    <name type="scientific">Paucilactobacillus suebicus DSM 5007 = KCTC 3549</name>
    <dbReference type="NCBI Taxonomy" id="1423807"/>
    <lineage>
        <taxon>Bacteria</taxon>
        <taxon>Bacillati</taxon>
        <taxon>Bacillota</taxon>
        <taxon>Bacilli</taxon>
        <taxon>Lactobacillales</taxon>
        <taxon>Lactobacillaceae</taxon>
        <taxon>Paucilactobacillus</taxon>
    </lineage>
</organism>
<reference evidence="2 3" key="1">
    <citation type="journal article" date="2015" name="Genome Announc.">
        <title>Expanding the biotechnology potential of lactobacilli through comparative genomics of 213 strains and associated genera.</title>
        <authorList>
            <person name="Sun Z."/>
            <person name="Harris H.M."/>
            <person name="McCann A."/>
            <person name="Guo C."/>
            <person name="Argimon S."/>
            <person name="Zhang W."/>
            <person name="Yang X."/>
            <person name="Jeffery I.B."/>
            <person name="Cooney J.C."/>
            <person name="Kagawa T.F."/>
            <person name="Liu W."/>
            <person name="Song Y."/>
            <person name="Salvetti E."/>
            <person name="Wrobel A."/>
            <person name="Rasinkangas P."/>
            <person name="Parkhill J."/>
            <person name="Rea M.C."/>
            <person name="O'Sullivan O."/>
            <person name="Ritari J."/>
            <person name="Douillard F.P."/>
            <person name="Paul Ross R."/>
            <person name="Yang R."/>
            <person name="Briner A.E."/>
            <person name="Felis G.E."/>
            <person name="de Vos W.M."/>
            <person name="Barrangou R."/>
            <person name="Klaenhammer T.R."/>
            <person name="Caufield P.W."/>
            <person name="Cui Y."/>
            <person name="Zhang H."/>
            <person name="O'Toole P.W."/>
        </authorList>
    </citation>
    <scope>NUCLEOTIDE SEQUENCE [LARGE SCALE GENOMIC DNA]</scope>
    <source>
        <strain evidence="2 3">DSM 5007</strain>
    </source>
</reference>
<dbReference type="Gene3D" id="1.20.1260.10">
    <property type="match status" value="1"/>
</dbReference>
<dbReference type="AlphaFoldDB" id="A0A0R1VUU0"/>
<dbReference type="eggNOG" id="COG0783">
    <property type="taxonomic scope" value="Bacteria"/>
</dbReference>
<proteinExistence type="predicted"/>
<dbReference type="PATRIC" id="fig|1423807.3.peg.1905"/>
<protein>
    <submittedName>
        <fullName evidence="2">Stress induced DNA binding protein</fullName>
    </submittedName>
</protein>
<evidence type="ECO:0000313" key="2">
    <source>
        <dbReference type="EMBL" id="KRM09298.1"/>
    </source>
</evidence>
<comment type="caution">
    <text evidence="2">The sequence shown here is derived from an EMBL/GenBank/DDBJ whole genome shotgun (WGS) entry which is preliminary data.</text>
</comment>
<dbReference type="InterPro" id="IPR008331">
    <property type="entry name" value="Ferritin_DPS_dom"/>
</dbReference>